<evidence type="ECO:0000313" key="2">
    <source>
        <dbReference type="Proteomes" id="UP000838324"/>
    </source>
</evidence>
<organism evidence="1 2">
    <name type="scientific">Paenibacillus auburnensis</name>
    <dbReference type="NCBI Taxonomy" id="2905649"/>
    <lineage>
        <taxon>Bacteria</taxon>
        <taxon>Bacillati</taxon>
        <taxon>Bacillota</taxon>
        <taxon>Bacilli</taxon>
        <taxon>Bacillales</taxon>
        <taxon>Paenibacillaceae</taxon>
        <taxon>Paenibacillus</taxon>
    </lineage>
</organism>
<sequence length="182" mass="19983">MIKARFAKSAIENEEGLNHLWIQIGPLEAVEHAEVGLQLPAGVYLGQACGGCLKENSAGFTLLEPARVNELLVEIYTRQPIDCGWVSLGITVTYANHHNCEQSKVLAVPLSIVEAESAEAKDIYIDEEVVRKVKEAVWSPGGSVKPSGNPGFLDCTPAKQITYDPHYRSELEKQYRVEGGNY</sequence>
<proteinExistence type="predicted"/>
<dbReference type="RefSeq" id="WP_236330607.1">
    <property type="nucleotide sequence ID" value="NZ_CAKMMG010000001.1"/>
</dbReference>
<dbReference type="Proteomes" id="UP000838324">
    <property type="component" value="Unassembled WGS sequence"/>
</dbReference>
<gene>
    <name evidence="1" type="ORF">PAECIP111892_01092</name>
</gene>
<keyword evidence="2" id="KW-1185">Reference proteome</keyword>
<name>A0ABN8FYQ1_9BACL</name>
<reference evidence="1" key="1">
    <citation type="submission" date="2022-01" db="EMBL/GenBank/DDBJ databases">
        <authorList>
            <person name="Criscuolo A."/>
        </authorList>
    </citation>
    <scope>NUCLEOTIDE SEQUENCE</scope>
    <source>
        <strain evidence="1">CIP111892</strain>
    </source>
</reference>
<dbReference type="EMBL" id="CAKMMG010000001">
    <property type="protein sequence ID" value="CAH1192755.1"/>
    <property type="molecule type" value="Genomic_DNA"/>
</dbReference>
<evidence type="ECO:0000313" key="1">
    <source>
        <dbReference type="EMBL" id="CAH1192755.1"/>
    </source>
</evidence>
<protein>
    <submittedName>
        <fullName evidence="1">Uncharacterized protein</fullName>
    </submittedName>
</protein>
<accession>A0ABN8FYQ1</accession>
<comment type="caution">
    <text evidence="1">The sequence shown here is derived from an EMBL/GenBank/DDBJ whole genome shotgun (WGS) entry which is preliminary data.</text>
</comment>